<protein>
    <recommendedName>
        <fullName evidence="4">Inhibitor I9 domain-containing protein</fullName>
    </recommendedName>
</protein>
<sequence>MQNYLYLCNTYLKEKNMMRYIKASLLLVGFLLVQSTTAMAQCPIKEQIMNGDDEGEGLEKERREREKTSVSHTLIIFFDRKTGNKPLLKAIKKQGCTLLYKYKEFSGVAVKVDENQDIDKTIADFRKVKGVVSVNKDGIMQLQ</sequence>
<proteinExistence type="predicted"/>
<feature type="chain" id="PRO_5016963308" description="Inhibitor I9 domain-containing protein" evidence="1">
    <location>
        <begin position="41"/>
        <end position="143"/>
    </location>
</feature>
<evidence type="ECO:0000256" key="1">
    <source>
        <dbReference type="SAM" id="SignalP"/>
    </source>
</evidence>
<name>A0A379E1W6_9BACT</name>
<dbReference type="Proteomes" id="UP000255469">
    <property type="component" value="Unassembled WGS sequence"/>
</dbReference>
<evidence type="ECO:0000313" key="3">
    <source>
        <dbReference type="Proteomes" id="UP000255469"/>
    </source>
</evidence>
<accession>A0A379E1W6</accession>
<organism evidence="2 3">
    <name type="scientific">Prevotella denticola</name>
    <dbReference type="NCBI Taxonomy" id="28129"/>
    <lineage>
        <taxon>Bacteria</taxon>
        <taxon>Pseudomonadati</taxon>
        <taxon>Bacteroidota</taxon>
        <taxon>Bacteroidia</taxon>
        <taxon>Bacteroidales</taxon>
        <taxon>Prevotellaceae</taxon>
        <taxon>Prevotella</taxon>
    </lineage>
</organism>
<evidence type="ECO:0000313" key="2">
    <source>
        <dbReference type="EMBL" id="SUB86706.1"/>
    </source>
</evidence>
<keyword evidence="1" id="KW-0732">Signal</keyword>
<dbReference type="AlphaFoldDB" id="A0A379E1W6"/>
<feature type="signal peptide" evidence="1">
    <location>
        <begin position="1"/>
        <end position="40"/>
    </location>
</feature>
<dbReference type="EMBL" id="UGTM01000001">
    <property type="protein sequence ID" value="SUB86706.1"/>
    <property type="molecule type" value="Genomic_DNA"/>
</dbReference>
<reference evidence="2 3" key="1">
    <citation type="submission" date="2018-06" db="EMBL/GenBank/DDBJ databases">
        <authorList>
            <consortium name="Pathogen Informatics"/>
            <person name="Doyle S."/>
        </authorList>
    </citation>
    <scope>NUCLEOTIDE SEQUENCE [LARGE SCALE GENOMIC DNA]</scope>
    <source>
        <strain evidence="2 3">NCTC13067</strain>
    </source>
</reference>
<gene>
    <name evidence="2" type="ORF">NCTC13067_00354</name>
</gene>
<evidence type="ECO:0008006" key="4">
    <source>
        <dbReference type="Google" id="ProtNLM"/>
    </source>
</evidence>